<sequence>MKLKLFRYRKRVQLLELQLQPDLQRLNLYCNWKGNKMHKTTTMDGTLVGISTSTGFKERTAGAYPLYLSEPELSGLAEELKLSLTAFDFL</sequence>
<keyword evidence="2" id="KW-1185">Reference proteome</keyword>
<gene>
    <name evidence="1" type="ORF">V6N11_014054</name>
</gene>
<protein>
    <submittedName>
        <fullName evidence="1">Uncharacterized protein</fullName>
    </submittedName>
</protein>
<dbReference type="EMBL" id="JBBPBN010000257">
    <property type="protein sequence ID" value="KAK8491930.1"/>
    <property type="molecule type" value="Genomic_DNA"/>
</dbReference>
<organism evidence="1 2">
    <name type="scientific">Hibiscus sabdariffa</name>
    <name type="common">roselle</name>
    <dbReference type="NCBI Taxonomy" id="183260"/>
    <lineage>
        <taxon>Eukaryota</taxon>
        <taxon>Viridiplantae</taxon>
        <taxon>Streptophyta</taxon>
        <taxon>Embryophyta</taxon>
        <taxon>Tracheophyta</taxon>
        <taxon>Spermatophyta</taxon>
        <taxon>Magnoliopsida</taxon>
        <taxon>eudicotyledons</taxon>
        <taxon>Gunneridae</taxon>
        <taxon>Pentapetalae</taxon>
        <taxon>rosids</taxon>
        <taxon>malvids</taxon>
        <taxon>Malvales</taxon>
        <taxon>Malvaceae</taxon>
        <taxon>Malvoideae</taxon>
        <taxon>Hibiscus</taxon>
    </lineage>
</organism>
<proteinExistence type="predicted"/>
<comment type="caution">
    <text evidence="1">The sequence shown here is derived from an EMBL/GenBank/DDBJ whole genome shotgun (WGS) entry which is preliminary data.</text>
</comment>
<evidence type="ECO:0000313" key="2">
    <source>
        <dbReference type="Proteomes" id="UP001396334"/>
    </source>
</evidence>
<name>A0ABR2AFI8_9ROSI</name>
<reference evidence="1 2" key="1">
    <citation type="journal article" date="2024" name="G3 (Bethesda)">
        <title>Genome assembly of Hibiscus sabdariffa L. provides insights into metabolisms of medicinal natural products.</title>
        <authorList>
            <person name="Kim T."/>
        </authorList>
    </citation>
    <scope>NUCLEOTIDE SEQUENCE [LARGE SCALE GENOMIC DNA]</scope>
    <source>
        <strain evidence="1">TK-2024</strain>
        <tissue evidence="1">Old leaves</tissue>
    </source>
</reference>
<evidence type="ECO:0000313" key="1">
    <source>
        <dbReference type="EMBL" id="KAK8491930.1"/>
    </source>
</evidence>
<accession>A0ABR2AFI8</accession>
<dbReference type="Proteomes" id="UP001396334">
    <property type="component" value="Unassembled WGS sequence"/>
</dbReference>